<protein>
    <recommendedName>
        <fullName evidence="4">DUF4369 domain-containing protein</fullName>
    </recommendedName>
</protein>
<proteinExistence type="predicted"/>
<feature type="signal peptide" evidence="1">
    <location>
        <begin position="1"/>
        <end position="17"/>
    </location>
</feature>
<evidence type="ECO:0008006" key="4">
    <source>
        <dbReference type="Google" id="ProtNLM"/>
    </source>
</evidence>
<reference evidence="2 3" key="1">
    <citation type="submission" date="2018-10" db="EMBL/GenBank/DDBJ databases">
        <title>Complete Genome Sequence and Transcriptomic Profiles of a Marine Bacterium, Pseudoalteromonas agarivorans Hao 2018.</title>
        <authorList>
            <person name="Hao L."/>
        </authorList>
    </citation>
    <scope>NUCLEOTIDE SEQUENCE [LARGE SCALE GENOMIC DNA]</scope>
    <source>
        <strain evidence="2 3">Hao 2018</strain>
    </source>
</reference>
<sequence length="145" mass="16575">MRIVLIFLLFISNLSWACDSDSEIELNSFAKNNSNSQSQKIVKYEVFASHEFGDYSLTSIFLYSKDELYVALQFKDAPLYPGYKKSFIEIPSHHLDKYRIYFNYSTLSGDAISLCGNVIEKSLNQLLKAKRPMEVIPAPKSPSNE</sequence>
<dbReference type="EMBL" id="CP033065">
    <property type="protein sequence ID" value="AYM86609.1"/>
    <property type="molecule type" value="Genomic_DNA"/>
</dbReference>
<dbReference type="Proteomes" id="UP000279995">
    <property type="component" value="Chromosome I"/>
</dbReference>
<evidence type="ECO:0000256" key="1">
    <source>
        <dbReference type="SAM" id="SignalP"/>
    </source>
</evidence>
<evidence type="ECO:0000313" key="3">
    <source>
        <dbReference type="Proteomes" id="UP000279995"/>
    </source>
</evidence>
<gene>
    <name evidence="2" type="ORF">D9T18_07760</name>
</gene>
<name>A0AAD0U3K2_9GAMM</name>
<dbReference type="RefSeq" id="WP_121637455.1">
    <property type="nucleotide sequence ID" value="NZ_CP033065.1"/>
</dbReference>
<dbReference type="AlphaFoldDB" id="A0AAD0U3K2"/>
<accession>A0AAD0U3K2</accession>
<organism evidence="2 3">
    <name type="scientific">Pseudoalteromonas agarivorans</name>
    <dbReference type="NCBI Taxonomy" id="176102"/>
    <lineage>
        <taxon>Bacteria</taxon>
        <taxon>Pseudomonadati</taxon>
        <taxon>Pseudomonadota</taxon>
        <taxon>Gammaproteobacteria</taxon>
        <taxon>Alteromonadales</taxon>
        <taxon>Pseudoalteromonadaceae</taxon>
        <taxon>Pseudoalteromonas</taxon>
    </lineage>
</organism>
<keyword evidence="1" id="KW-0732">Signal</keyword>
<evidence type="ECO:0000313" key="2">
    <source>
        <dbReference type="EMBL" id="AYM86609.1"/>
    </source>
</evidence>
<feature type="chain" id="PRO_5042254675" description="DUF4369 domain-containing protein" evidence="1">
    <location>
        <begin position="18"/>
        <end position="145"/>
    </location>
</feature>